<evidence type="ECO:0000256" key="2">
    <source>
        <dbReference type="ARBA" id="ARBA00022737"/>
    </source>
</evidence>
<keyword evidence="2" id="KW-0677">Repeat</keyword>
<organism evidence="6 7">
    <name type="scientific">Achlya hypogyna</name>
    <name type="common">Oomycete</name>
    <name type="synonym">Protoachlya hypogyna</name>
    <dbReference type="NCBI Taxonomy" id="1202772"/>
    <lineage>
        <taxon>Eukaryota</taxon>
        <taxon>Sar</taxon>
        <taxon>Stramenopiles</taxon>
        <taxon>Oomycota</taxon>
        <taxon>Saprolegniomycetes</taxon>
        <taxon>Saprolegniales</taxon>
        <taxon>Achlyaceae</taxon>
        <taxon>Achlya</taxon>
    </lineage>
</organism>
<reference evidence="6 7" key="1">
    <citation type="journal article" date="2014" name="Genome Biol. Evol.">
        <title>The secreted proteins of Achlya hypogyna and Thraustotheca clavata identify the ancestral oomycete secretome and reveal gene acquisitions by horizontal gene transfer.</title>
        <authorList>
            <person name="Misner I."/>
            <person name="Blouin N."/>
            <person name="Leonard G."/>
            <person name="Richards T.A."/>
            <person name="Lane C.E."/>
        </authorList>
    </citation>
    <scope>NUCLEOTIDE SEQUENCE [LARGE SCALE GENOMIC DNA]</scope>
    <source>
        <strain evidence="6 7">ATCC 48635</strain>
    </source>
</reference>
<dbReference type="Proteomes" id="UP000243579">
    <property type="component" value="Unassembled WGS sequence"/>
</dbReference>
<keyword evidence="1" id="KW-0479">Metal-binding</keyword>
<dbReference type="InterPro" id="IPR011992">
    <property type="entry name" value="EF-hand-dom_pair"/>
</dbReference>
<dbReference type="InterPro" id="IPR018247">
    <property type="entry name" value="EF_Hand_1_Ca_BS"/>
</dbReference>
<dbReference type="PANTHER" id="PTHR34524:SF6">
    <property type="entry name" value="CALCYPHOSINE LIKE"/>
    <property type="match status" value="1"/>
</dbReference>
<feature type="domain" description="EF-hand" evidence="5">
    <location>
        <begin position="534"/>
        <end position="561"/>
    </location>
</feature>
<evidence type="ECO:0000313" key="7">
    <source>
        <dbReference type="Proteomes" id="UP000243579"/>
    </source>
</evidence>
<dbReference type="AlphaFoldDB" id="A0A1V9YZ18"/>
<feature type="domain" description="EF-hand" evidence="5">
    <location>
        <begin position="439"/>
        <end position="474"/>
    </location>
</feature>
<dbReference type="GO" id="GO:0005509">
    <property type="term" value="F:calcium ion binding"/>
    <property type="evidence" value="ECO:0007669"/>
    <property type="project" value="InterPro"/>
</dbReference>
<dbReference type="Gene3D" id="1.10.238.10">
    <property type="entry name" value="EF-hand"/>
    <property type="match status" value="2"/>
</dbReference>
<accession>A0A1V9YZ18</accession>
<protein>
    <recommendedName>
        <fullName evidence="5">EF-hand domain-containing protein</fullName>
    </recommendedName>
</protein>
<dbReference type="STRING" id="1202772.A0A1V9YZ18"/>
<dbReference type="Pfam" id="PF13499">
    <property type="entry name" value="EF-hand_7"/>
    <property type="match status" value="1"/>
</dbReference>
<dbReference type="PANTHER" id="PTHR34524">
    <property type="entry name" value="CALCYPHOSIN"/>
    <property type="match status" value="1"/>
</dbReference>
<keyword evidence="7" id="KW-1185">Reference proteome</keyword>
<gene>
    <name evidence="6" type="ORF">ACHHYP_05101</name>
</gene>
<feature type="domain" description="EF-hand" evidence="5">
    <location>
        <begin position="403"/>
        <end position="438"/>
    </location>
</feature>
<name>A0A1V9YZ18_ACHHY</name>
<sequence length="601" mass="66830">MATDDVVWRGEQQVPVVGGDRLGSVLCVVTVRELLVPAYALEFDLAVRGTPPDVPVSVERRLTTAEIASTVKLHQQRDQAFTSTTAAGTQADRAVRRWVLKHKTPPRNDLVVWLLERMVLFQGPAPVLRLLGEAGVTKSQLRSRAVAAKTLASPRGPSADEPLPPFSPHKAAEPETTDSPDEALPPFSPAENDADTHEPEAAAEPTAQYAFEPTQERRRKSAAGTAAPSRWTADAWRLALELRKSKADVEKAKELRRRQELVANARRQTLMASASRLRTSAHTDKRDKRLVKAATHKAIEHHEVNMAEHIEKQTRREYIQYLREHERTTRLLEVGQRRTWHKGPHLGPGPLPTDVYAAGGDARDDDFVYDVHGRRHAVTSADEVRAKSVFDAAMKKLQRVAAKAGPHMLALFRQHDRDRSGTLDEAEFTVVLQTLKVTLTRDQSRALFSFFDANHTGAIDYGEVLAAYFLWSFFNRRAFLKKWATATTKYSPQRLHALFYEADTTGRGALSARAFFIAMSRLGFHLSTLDEALLLHKFDANGDGFIDFAEFQRAFATEEAAASSGAMVAAPNAIETTDLDAELAALGVIQDKLERLLKQVH</sequence>
<feature type="region of interest" description="Disordered" evidence="4">
    <location>
        <begin position="147"/>
        <end position="230"/>
    </location>
</feature>
<keyword evidence="3" id="KW-0106">Calcium</keyword>
<evidence type="ECO:0000256" key="4">
    <source>
        <dbReference type="SAM" id="MobiDB-lite"/>
    </source>
</evidence>
<dbReference type="OrthoDB" id="26525at2759"/>
<dbReference type="PROSITE" id="PS50222">
    <property type="entry name" value="EF_HAND_2"/>
    <property type="match status" value="3"/>
</dbReference>
<evidence type="ECO:0000313" key="6">
    <source>
        <dbReference type="EMBL" id="OQR90975.1"/>
    </source>
</evidence>
<proteinExistence type="predicted"/>
<dbReference type="SMART" id="SM00054">
    <property type="entry name" value="EFh"/>
    <property type="match status" value="4"/>
</dbReference>
<dbReference type="SUPFAM" id="SSF47473">
    <property type="entry name" value="EF-hand"/>
    <property type="match status" value="1"/>
</dbReference>
<dbReference type="Pfam" id="PF13202">
    <property type="entry name" value="EF-hand_5"/>
    <property type="match status" value="1"/>
</dbReference>
<dbReference type="InterPro" id="IPR051581">
    <property type="entry name" value="Ca-bind"/>
</dbReference>
<comment type="caution">
    <text evidence="6">The sequence shown here is derived from an EMBL/GenBank/DDBJ whole genome shotgun (WGS) entry which is preliminary data.</text>
</comment>
<dbReference type="EMBL" id="JNBR01000564">
    <property type="protein sequence ID" value="OQR90975.1"/>
    <property type="molecule type" value="Genomic_DNA"/>
</dbReference>
<dbReference type="PROSITE" id="PS00018">
    <property type="entry name" value="EF_HAND_1"/>
    <property type="match status" value="3"/>
</dbReference>
<evidence type="ECO:0000259" key="5">
    <source>
        <dbReference type="PROSITE" id="PS50222"/>
    </source>
</evidence>
<dbReference type="InterPro" id="IPR002048">
    <property type="entry name" value="EF_hand_dom"/>
</dbReference>
<evidence type="ECO:0000256" key="1">
    <source>
        <dbReference type="ARBA" id="ARBA00022723"/>
    </source>
</evidence>
<evidence type="ECO:0000256" key="3">
    <source>
        <dbReference type="ARBA" id="ARBA00022837"/>
    </source>
</evidence>